<dbReference type="EMBL" id="JBHSRJ010000008">
    <property type="protein sequence ID" value="MFC6045058.1"/>
    <property type="molecule type" value="Genomic_DNA"/>
</dbReference>
<evidence type="ECO:0000256" key="1">
    <source>
        <dbReference type="SAM" id="SignalP"/>
    </source>
</evidence>
<feature type="chain" id="PRO_5046635691" description="DUF4307 domain-containing protein" evidence="1">
    <location>
        <begin position="22"/>
        <end position="132"/>
    </location>
</feature>
<evidence type="ECO:0000313" key="3">
    <source>
        <dbReference type="Proteomes" id="UP001596135"/>
    </source>
</evidence>
<evidence type="ECO:0008006" key="4">
    <source>
        <dbReference type="Google" id="ProtNLM"/>
    </source>
</evidence>
<feature type="signal peptide" evidence="1">
    <location>
        <begin position="1"/>
        <end position="21"/>
    </location>
</feature>
<accession>A0ABW1LMW6</accession>
<name>A0ABW1LMW6_9ACTN</name>
<sequence>MKRIVTIVAVAAALLAAVVTSLVVRGSADEPATGLTVGWGGGEGRPACVYAAGDDSAHATIAIDGSVPHEQSVTITVTAYADENTSDLVGTGTRTVEVDGDVHESVDVTIPVDRPPHVDEDGVAACALDWTY</sequence>
<proteinExistence type="predicted"/>
<organism evidence="2 3">
    <name type="scientific">Nocardioides hankookensis</name>
    <dbReference type="NCBI Taxonomy" id="443157"/>
    <lineage>
        <taxon>Bacteria</taxon>
        <taxon>Bacillati</taxon>
        <taxon>Actinomycetota</taxon>
        <taxon>Actinomycetes</taxon>
        <taxon>Propionibacteriales</taxon>
        <taxon>Nocardioidaceae</taxon>
        <taxon>Nocardioides</taxon>
    </lineage>
</organism>
<dbReference type="RefSeq" id="WP_379157555.1">
    <property type="nucleotide sequence ID" value="NZ_JBHSRJ010000008.1"/>
</dbReference>
<comment type="caution">
    <text evidence="2">The sequence shown here is derived from an EMBL/GenBank/DDBJ whole genome shotgun (WGS) entry which is preliminary data.</text>
</comment>
<evidence type="ECO:0000313" key="2">
    <source>
        <dbReference type="EMBL" id="MFC6045058.1"/>
    </source>
</evidence>
<dbReference type="Proteomes" id="UP001596135">
    <property type="component" value="Unassembled WGS sequence"/>
</dbReference>
<keyword evidence="3" id="KW-1185">Reference proteome</keyword>
<protein>
    <recommendedName>
        <fullName evidence="4">DUF4307 domain-containing protein</fullName>
    </recommendedName>
</protein>
<reference evidence="3" key="1">
    <citation type="journal article" date="2019" name="Int. J. Syst. Evol. Microbiol.">
        <title>The Global Catalogue of Microorganisms (GCM) 10K type strain sequencing project: providing services to taxonomists for standard genome sequencing and annotation.</title>
        <authorList>
            <consortium name="The Broad Institute Genomics Platform"/>
            <consortium name="The Broad Institute Genome Sequencing Center for Infectious Disease"/>
            <person name="Wu L."/>
            <person name="Ma J."/>
        </authorList>
    </citation>
    <scope>NUCLEOTIDE SEQUENCE [LARGE SCALE GENOMIC DNA]</scope>
    <source>
        <strain evidence="3">CCUG 54522</strain>
    </source>
</reference>
<keyword evidence="1" id="KW-0732">Signal</keyword>
<gene>
    <name evidence="2" type="ORF">ACFPYL_18365</name>
</gene>